<dbReference type="Proteomes" id="UP001500575">
    <property type="component" value="Unassembled WGS sequence"/>
</dbReference>
<comment type="caution">
    <text evidence="1">The sequence shown here is derived from an EMBL/GenBank/DDBJ whole genome shotgun (WGS) entry which is preliminary data.</text>
</comment>
<evidence type="ECO:0000313" key="2">
    <source>
        <dbReference type="Proteomes" id="UP001500575"/>
    </source>
</evidence>
<evidence type="ECO:0000313" key="1">
    <source>
        <dbReference type="EMBL" id="GAA2122597.1"/>
    </source>
</evidence>
<organism evidence="1 2">
    <name type="scientific">Nocardioides bigeumensis</name>
    <dbReference type="NCBI Taxonomy" id="433657"/>
    <lineage>
        <taxon>Bacteria</taxon>
        <taxon>Bacillati</taxon>
        <taxon>Actinomycetota</taxon>
        <taxon>Actinomycetes</taxon>
        <taxon>Propionibacteriales</taxon>
        <taxon>Nocardioidaceae</taxon>
        <taxon>Nocardioides</taxon>
    </lineage>
</organism>
<dbReference type="EMBL" id="BAAAQQ010000009">
    <property type="protein sequence ID" value="GAA2122597.1"/>
    <property type="molecule type" value="Genomic_DNA"/>
</dbReference>
<keyword evidence="2" id="KW-1185">Reference proteome</keyword>
<name>A0ABP5JZG1_9ACTN</name>
<dbReference type="RefSeq" id="WP_344303345.1">
    <property type="nucleotide sequence ID" value="NZ_BAAAQQ010000009.1"/>
</dbReference>
<sequence length="112" mass="12044">MTTSATNLTEAYAYDPATGLGDPVADRLLGVITALAGELFTCKAELEHLRRRLVDADVLVDGDDDRAGADPELAAWMKAEASAYSKHLLDPLAAQPGERLFRFGLSPEDARL</sequence>
<reference evidence="2" key="1">
    <citation type="journal article" date="2019" name="Int. J. Syst. Evol. Microbiol.">
        <title>The Global Catalogue of Microorganisms (GCM) 10K type strain sequencing project: providing services to taxonomists for standard genome sequencing and annotation.</title>
        <authorList>
            <consortium name="The Broad Institute Genomics Platform"/>
            <consortium name="The Broad Institute Genome Sequencing Center for Infectious Disease"/>
            <person name="Wu L."/>
            <person name="Ma J."/>
        </authorList>
    </citation>
    <scope>NUCLEOTIDE SEQUENCE [LARGE SCALE GENOMIC DNA]</scope>
    <source>
        <strain evidence="2">JCM 16021</strain>
    </source>
</reference>
<protein>
    <submittedName>
        <fullName evidence="1">Uncharacterized protein</fullName>
    </submittedName>
</protein>
<gene>
    <name evidence="1" type="ORF">GCM10009843_17840</name>
</gene>
<proteinExistence type="predicted"/>
<accession>A0ABP5JZG1</accession>